<evidence type="ECO:0000313" key="2">
    <source>
        <dbReference type="Proteomes" id="UP000005143"/>
    </source>
</evidence>
<proteinExistence type="predicted"/>
<sequence length="46" mass="4739">MDRALLAFASGPLGQLAGTLLDLSAYAAVGARQRLARAVGRRLGGR</sequence>
<keyword evidence="2" id="KW-1185">Reference proteome</keyword>
<dbReference type="AlphaFoldDB" id="H0E8I7"/>
<dbReference type="Proteomes" id="UP000005143">
    <property type="component" value="Unassembled WGS sequence"/>
</dbReference>
<reference evidence="1 2" key="1">
    <citation type="journal article" date="2013" name="Biodegradation">
        <title>Quantitative proteomic analysis of ibuprofen-degrading Patulibacter sp. strain I11.</title>
        <authorList>
            <person name="Almeida B."/>
            <person name="Kjeldal H."/>
            <person name="Lolas I."/>
            <person name="Knudsen A.D."/>
            <person name="Carvalho G."/>
            <person name="Nielsen K.L."/>
            <person name="Barreto Crespo M.T."/>
            <person name="Stensballe A."/>
            <person name="Nielsen J.L."/>
        </authorList>
    </citation>
    <scope>NUCLEOTIDE SEQUENCE [LARGE SCALE GENOMIC DNA]</scope>
    <source>
        <strain evidence="1 2">I11</strain>
    </source>
</reference>
<dbReference type="EMBL" id="AGUD01000244">
    <property type="protein sequence ID" value="EHN09987.1"/>
    <property type="molecule type" value="Genomic_DNA"/>
</dbReference>
<organism evidence="1 2">
    <name type="scientific">Patulibacter medicamentivorans</name>
    <dbReference type="NCBI Taxonomy" id="1097667"/>
    <lineage>
        <taxon>Bacteria</taxon>
        <taxon>Bacillati</taxon>
        <taxon>Actinomycetota</taxon>
        <taxon>Thermoleophilia</taxon>
        <taxon>Solirubrobacterales</taxon>
        <taxon>Patulibacteraceae</taxon>
        <taxon>Patulibacter</taxon>
    </lineage>
</organism>
<gene>
    <name evidence="1" type="ORF">PAI11_31480</name>
</gene>
<accession>H0E8I7</accession>
<evidence type="ECO:0000313" key="1">
    <source>
        <dbReference type="EMBL" id="EHN09987.1"/>
    </source>
</evidence>
<comment type="caution">
    <text evidence="1">The sequence shown here is derived from an EMBL/GenBank/DDBJ whole genome shotgun (WGS) entry which is preliminary data.</text>
</comment>
<name>H0E8I7_9ACTN</name>
<protein>
    <submittedName>
        <fullName evidence="1">Uncharacterized protein</fullName>
    </submittedName>
</protein>